<keyword evidence="4" id="KW-0904">Protein phosphatase</keyword>
<dbReference type="Proteomes" id="UP000001396">
    <property type="component" value="Unassembled WGS sequence"/>
</dbReference>
<dbReference type="GO" id="GO:0008138">
    <property type="term" value="F:protein tyrosine/serine/threonine phosphatase activity"/>
    <property type="evidence" value="ECO:0007669"/>
    <property type="project" value="TreeGrafter"/>
</dbReference>
<dbReference type="RefSeq" id="XP_020428908.1">
    <property type="nucleotide sequence ID" value="XM_020580321.1"/>
</dbReference>
<dbReference type="PROSITE" id="PS50056">
    <property type="entry name" value="TYR_PHOSPHATASE_2"/>
    <property type="match status" value="1"/>
</dbReference>
<evidence type="ECO:0000259" key="7">
    <source>
        <dbReference type="PROSITE" id="PS50054"/>
    </source>
</evidence>
<keyword evidence="5" id="KW-0175">Coiled coil</keyword>
<dbReference type="InterPro" id="IPR020422">
    <property type="entry name" value="TYR_PHOSPHATASE_DUAL_dom"/>
</dbReference>
<dbReference type="InterPro" id="IPR016130">
    <property type="entry name" value="Tyr_Pase_AS"/>
</dbReference>
<evidence type="ECO:0000256" key="1">
    <source>
        <dbReference type="ARBA" id="ARBA00008601"/>
    </source>
</evidence>
<dbReference type="EMBL" id="ADBJ01000044">
    <property type="protein sequence ID" value="EFA76776.1"/>
    <property type="molecule type" value="Genomic_DNA"/>
</dbReference>
<evidence type="ECO:0000259" key="8">
    <source>
        <dbReference type="PROSITE" id="PS50056"/>
    </source>
</evidence>
<dbReference type="OMA" id="FAWQGMQ"/>
<dbReference type="Pfam" id="PF00782">
    <property type="entry name" value="DSPc"/>
    <property type="match status" value="1"/>
</dbReference>
<dbReference type="InterPro" id="IPR000340">
    <property type="entry name" value="Dual-sp_phosphatase_cat-dom"/>
</dbReference>
<dbReference type="SUPFAM" id="SSF52799">
    <property type="entry name" value="(Phosphotyrosine protein) phosphatases II"/>
    <property type="match status" value="1"/>
</dbReference>
<gene>
    <name evidence="9" type="ORF">PPL_09527</name>
</gene>
<evidence type="ECO:0000313" key="9">
    <source>
        <dbReference type="EMBL" id="EFA76776.1"/>
    </source>
</evidence>
<dbReference type="InterPro" id="IPR000387">
    <property type="entry name" value="Tyr_Pase_dom"/>
</dbReference>
<dbReference type="FunCoup" id="D3BNB6">
    <property type="interactions" value="527"/>
</dbReference>
<dbReference type="PROSITE" id="PS50054">
    <property type="entry name" value="TYR_PHOSPHATASE_DUAL"/>
    <property type="match status" value="1"/>
</dbReference>
<organism evidence="9 10">
    <name type="scientific">Heterostelium pallidum (strain ATCC 26659 / Pp 5 / PN500)</name>
    <name type="common">Cellular slime mold</name>
    <name type="synonym">Polysphondylium pallidum</name>
    <dbReference type="NCBI Taxonomy" id="670386"/>
    <lineage>
        <taxon>Eukaryota</taxon>
        <taxon>Amoebozoa</taxon>
        <taxon>Evosea</taxon>
        <taxon>Eumycetozoa</taxon>
        <taxon>Dictyostelia</taxon>
        <taxon>Acytosteliales</taxon>
        <taxon>Acytosteliaceae</taxon>
        <taxon>Heterostelium</taxon>
    </lineage>
</organism>
<dbReference type="PANTHER" id="PTHR45848:SF4">
    <property type="entry name" value="DUAL SPECIFICITY PROTEIN PHOSPHATASE 12"/>
    <property type="match status" value="1"/>
</dbReference>
<keyword evidence="10" id="KW-1185">Reference proteome</keyword>
<sequence length="413" mass="48130">MVKNLRDYRIKEEWLFWTFDYLLKYTSLEDSVSFYDISKSWKQDCLRIRLKSSFENYDSEIPRKMSNEEINKIFPGFYIGSLAAVKRDILDEYQITHVLSIMNGYKAKWPKMYKCHVIDIFDMEGVDIKQYFDQTFEFIEEGRREGAVLVHCFAGMSRSASICIAYMMRKLNIDYSDAHGLLLDARRIIYPNRGFVKQLMEYEEELIERKKQAEKEAKRQAKLELKQQQQLQQEAEQLVTETGEKLSQLQVESLVADEEEEEEEEDEGEIKYCCRKCGKALFYPKDISKHDRGDGQNSFKWGRREKTMSGSEECTSYFLKENEWVEWITTSPETYDGKIICDNPKCGEKLGSWSWSGAQCSCGSWISPSFQIPKSRVDEKFVKNPPIIPVKSNNTNTTASNSTTTNTTSISIS</sequence>
<dbReference type="InterPro" id="IPR029021">
    <property type="entry name" value="Prot-tyrosine_phosphatase-like"/>
</dbReference>
<feature type="domain" description="Tyrosine specific protein phosphatases" evidence="8">
    <location>
        <begin position="129"/>
        <end position="186"/>
    </location>
</feature>
<evidence type="ECO:0000256" key="5">
    <source>
        <dbReference type="SAM" id="Coils"/>
    </source>
</evidence>
<dbReference type="Gene3D" id="3.90.190.10">
    <property type="entry name" value="Protein tyrosine phosphatase superfamily"/>
    <property type="match status" value="1"/>
</dbReference>
<dbReference type="GeneID" id="31365002"/>
<protein>
    <recommendedName>
        <fullName evidence="2">protein-tyrosine-phosphatase</fullName>
        <ecNumber evidence="2">3.1.3.48</ecNumber>
    </recommendedName>
</protein>
<proteinExistence type="inferred from homology"/>
<evidence type="ECO:0000256" key="4">
    <source>
        <dbReference type="ARBA" id="ARBA00022912"/>
    </source>
</evidence>
<dbReference type="STRING" id="670386.D3BNB6"/>
<comment type="similarity">
    <text evidence="1">Belongs to the protein-tyrosine phosphatase family. Non-receptor class dual specificity subfamily.</text>
</comment>
<dbReference type="AlphaFoldDB" id="D3BNB6"/>
<dbReference type="PROSITE" id="PS00383">
    <property type="entry name" value="TYR_PHOSPHATASE_1"/>
    <property type="match status" value="1"/>
</dbReference>
<evidence type="ECO:0000256" key="2">
    <source>
        <dbReference type="ARBA" id="ARBA00013064"/>
    </source>
</evidence>
<dbReference type="GO" id="GO:0004725">
    <property type="term" value="F:protein tyrosine phosphatase activity"/>
    <property type="evidence" value="ECO:0007669"/>
    <property type="project" value="UniProtKB-EC"/>
</dbReference>
<accession>D3BNB6</accession>
<dbReference type="GO" id="GO:0005634">
    <property type="term" value="C:nucleus"/>
    <property type="evidence" value="ECO:0007669"/>
    <property type="project" value="TreeGrafter"/>
</dbReference>
<dbReference type="SMART" id="SM00195">
    <property type="entry name" value="DSPc"/>
    <property type="match status" value="1"/>
</dbReference>
<evidence type="ECO:0000313" key="10">
    <source>
        <dbReference type="Proteomes" id="UP000001396"/>
    </source>
</evidence>
<feature type="region of interest" description="Disordered" evidence="6">
    <location>
        <begin position="392"/>
        <end position="413"/>
    </location>
</feature>
<reference evidence="9 10" key="1">
    <citation type="journal article" date="2011" name="Genome Res.">
        <title>Phylogeny-wide analysis of social amoeba genomes highlights ancient origins for complex intercellular communication.</title>
        <authorList>
            <person name="Heidel A.J."/>
            <person name="Lawal H.M."/>
            <person name="Felder M."/>
            <person name="Schilde C."/>
            <person name="Helps N.R."/>
            <person name="Tunggal B."/>
            <person name="Rivero F."/>
            <person name="John U."/>
            <person name="Schleicher M."/>
            <person name="Eichinger L."/>
            <person name="Platzer M."/>
            <person name="Noegel A.A."/>
            <person name="Schaap P."/>
            <person name="Gloeckner G."/>
        </authorList>
    </citation>
    <scope>NUCLEOTIDE SEQUENCE [LARGE SCALE GENOMIC DNA]</scope>
    <source>
        <strain evidence="10">ATCC 26659 / Pp 5 / PN500</strain>
    </source>
</reference>
<comment type="caution">
    <text evidence="9">The sequence shown here is derived from an EMBL/GenBank/DDBJ whole genome shotgun (WGS) entry which is preliminary data.</text>
</comment>
<evidence type="ECO:0000256" key="3">
    <source>
        <dbReference type="ARBA" id="ARBA00022801"/>
    </source>
</evidence>
<evidence type="ECO:0000256" key="6">
    <source>
        <dbReference type="SAM" id="MobiDB-lite"/>
    </source>
</evidence>
<keyword evidence="3" id="KW-0378">Hydrolase</keyword>
<dbReference type="PANTHER" id="PTHR45848">
    <property type="entry name" value="DUAL SPECIFICITY PROTEIN PHOSPHATASE 12 FAMILY MEMBER"/>
    <property type="match status" value="1"/>
</dbReference>
<feature type="coiled-coil region" evidence="5">
    <location>
        <begin position="196"/>
        <end position="252"/>
    </location>
</feature>
<dbReference type="CDD" id="cd14498">
    <property type="entry name" value="DSP"/>
    <property type="match status" value="1"/>
</dbReference>
<dbReference type="InParanoid" id="D3BNB6"/>
<name>D3BNB6_HETP5</name>
<feature type="domain" description="Tyrosine-protein phosphatase" evidence="7">
    <location>
        <begin position="69"/>
        <end position="208"/>
    </location>
</feature>
<dbReference type="EC" id="3.1.3.48" evidence="2"/>